<dbReference type="InterPro" id="IPR011258">
    <property type="entry name" value="BPG-indep_PGM_N"/>
</dbReference>
<feature type="binding site" evidence="9">
    <location>
        <begin position="153"/>
        <end position="154"/>
    </location>
    <ligand>
        <name>substrate</name>
    </ligand>
</feature>
<evidence type="ECO:0000259" key="11">
    <source>
        <dbReference type="Pfam" id="PF01676"/>
    </source>
</evidence>
<keyword evidence="7 9" id="KW-0464">Manganese</keyword>
<evidence type="ECO:0000256" key="1">
    <source>
        <dbReference type="ARBA" id="ARBA00000370"/>
    </source>
</evidence>
<dbReference type="InterPro" id="IPR036646">
    <property type="entry name" value="PGAM_B_sf"/>
</dbReference>
<feature type="binding site" evidence="9">
    <location>
        <begin position="256"/>
        <end position="259"/>
    </location>
    <ligand>
        <name>substrate</name>
    </ligand>
</feature>
<evidence type="ECO:0000256" key="9">
    <source>
        <dbReference type="HAMAP-Rule" id="MF_01038"/>
    </source>
</evidence>
<dbReference type="OrthoDB" id="9800863at2"/>
<feature type="binding site" evidence="9">
    <location>
        <position position="11"/>
    </location>
    <ligand>
        <name>Mn(2+)</name>
        <dbReference type="ChEBI" id="CHEBI:29035"/>
        <label>2</label>
    </ligand>
</feature>
<dbReference type="Gene3D" id="3.40.1450.10">
    <property type="entry name" value="BPG-independent phosphoglycerate mutase, domain B"/>
    <property type="match status" value="1"/>
</dbReference>
<dbReference type="GO" id="GO:0006007">
    <property type="term" value="P:glucose catabolic process"/>
    <property type="evidence" value="ECO:0007669"/>
    <property type="project" value="InterPro"/>
</dbReference>
<dbReference type="Proteomes" id="UP000031184">
    <property type="component" value="Unassembled WGS sequence"/>
</dbReference>
<dbReference type="PIRSF" id="PIRSF001492">
    <property type="entry name" value="IPGAM"/>
    <property type="match status" value="1"/>
</dbReference>
<dbReference type="PATRIC" id="fig|1226633.4.peg.2129"/>
<dbReference type="CDD" id="cd16010">
    <property type="entry name" value="iPGM"/>
    <property type="match status" value="1"/>
</dbReference>
<keyword evidence="5 9" id="KW-0479">Metal-binding</keyword>
<evidence type="ECO:0000313" key="13">
    <source>
        <dbReference type="EMBL" id="KID48364.1"/>
    </source>
</evidence>
<dbReference type="Gene3D" id="3.40.720.10">
    <property type="entry name" value="Alkaline Phosphatase, subunit A"/>
    <property type="match status" value="1"/>
</dbReference>
<feature type="binding site" evidence="9">
    <location>
        <position position="436"/>
    </location>
    <ligand>
        <name>Mn(2+)</name>
        <dbReference type="ChEBI" id="CHEBI:29035"/>
        <label>2</label>
    </ligand>
</feature>
<dbReference type="GO" id="GO:0030145">
    <property type="term" value="F:manganese ion binding"/>
    <property type="evidence" value="ECO:0007669"/>
    <property type="project" value="UniProtKB-UniRule"/>
</dbReference>
<dbReference type="SUPFAM" id="SSF64158">
    <property type="entry name" value="2,3-Bisphosphoglycerate-independent phosphoglycerate mutase, substrate-binding domain"/>
    <property type="match status" value="1"/>
</dbReference>
<feature type="binding site" evidence="9">
    <location>
        <position position="328"/>
    </location>
    <ligand>
        <name>substrate</name>
    </ligand>
</feature>
<comment type="catalytic activity">
    <reaction evidence="1 9">
        <text>(2R)-2-phosphoglycerate = (2R)-3-phosphoglycerate</text>
        <dbReference type="Rhea" id="RHEA:15901"/>
        <dbReference type="ChEBI" id="CHEBI:58272"/>
        <dbReference type="ChEBI" id="CHEBI:58289"/>
        <dbReference type="EC" id="5.4.2.12"/>
    </reaction>
</comment>
<dbReference type="FunFam" id="3.40.1450.10:FF:000002">
    <property type="entry name" value="2,3-bisphosphoglycerate-independent phosphoglycerate mutase"/>
    <property type="match status" value="1"/>
</dbReference>
<feature type="domain" description="BPG-independent PGAM N-terminal" evidence="12">
    <location>
        <begin position="82"/>
        <end position="291"/>
    </location>
</feature>
<dbReference type="GO" id="GO:0006096">
    <property type="term" value="P:glycolytic process"/>
    <property type="evidence" value="ECO:0007669"/>
    <property type="project" value="UniProtKB-UniRule"/>
</dbReference>
<keyword evidence="6 9" id="KW-0324">Glycolysis</keyword>
<comment type="subunit">
    <text evidence="9">Monomer.</text>
</comment>
<evidence type="ECO:0000259" key="12">
    <source>
        <dbReference type="Pfam" id="PF06415"/>
    </source>
</evidence>
<comment type="pathway">
    <text evidence="3 9">Carbohydrate degradation; glycolysis; pyruvate from D-glyceraldehyde 3-phosphate: step 3/5.</text>
</comment>
<accession>A0A017H3J6</accession>
<dbReference type="InterPro" id="IPR006124">
    <property type="entry name" value="Metalloenzyme"/>
</dbReference>
<comment type="similarity">
    <text evidence="4 9">Belongs to the BPG-independent phosphoglycerate mutase family.</text>
</comment>
<reference evidence="13 14" key="1">
    <citation type="submission" date="2013-08" db="EMBL/GenBank/DDBJ databases">
        <title>An opportunistic ruminal bacterium that causes liver abscesses in cattle.</title>
        <authorList>
            <person name="Benahmed F.H."/>
            <person name="Rasmussen M."/>
            <person name="Harbottle H."/>
            <person name="Soppet D."/>
            <person name="Nagaraja T.G."/>
            <person name="Davidson M."/>
        </authorList>
    </citation>
    <scope>NUCLEOTIDE SEQUENCE [LARGE SCALE GENOMIC DNA]</scope>
    <source>
        <strain evidence="13 14">B35</strain>
    </source>
</reference>
<feature type="domain" description="Metalloenzyme" evidence="11">
    <location>
        <begin position="3"/>
        <end position="493"/>
    </location>
</feature>
<evidence type="ECO:0000313" key="14">
    <source>
        <dbReference type="Proteomes" id="UP000031184"/>
    </source>
</evidence>
<evidence type="ECO:0000256" key="8">
    <source>
        <dbReference type="ARBA" id="ARBA00023235"/>
    </source>
</evidence>
<feature type="binding site" evidence="9">
    <location>
        <position position="191"/>
    </location>
    <ligand>
        <name>substrate</name>
    </ligand>
</feature>
<dbReference type="Pfam" id="PF06415">
    <property type="entry name" value="iPGM_N"/>
    <property type="match status" value="1"/>
</dbReference>
<feature type="binding site" evidence="9">
    <location>
        <position position="123"/>
    </location>
    <ligand>
        <name>substrate</name>
    </ligand>
</feature>
<evidence type="ECO:0000256" key="7">
    <source>
        <dbReference type="ARBA" id="ARBA00023211"/>
    </source>
</evidence>
<evidence type="ECO:0000256" key="2">
    <source>
        <dbReference type="ARBA" id="ARBA00002315"/>
    </source>
</evidence>
<evidence type="ECO:0000256" key="10">
    <source>
        <dbReference type="NCBIfam" id="TIGR01307"/>
    </source>
</evidence>
<dbReference type="AlphaFoldDB" id="A0A017H3J6"/>
<dbReference type="HAMAP" id="MF_01038">
    <property type="entry name" value="GpmI"/>
    <property type="match status" value="1"/>
</dbReference>
<dbReference type="UniPathway" id="UPA00109">
    <property type="reaction ID" value="UER00186"/>
</dbReference>
<organism evidence="13 14">
    <name type="scientific">Fusobacterium necrophorum subsp. funduliforme B35</name>
    <dbReference type="NCBI Taxonomy" id="1226633"/>
    <lineage>
        <taxon>Bacteria</taxon>
        <taxon>Fusobacteriati</taxon>
        <taxon>Fusobacteriota</taxon>
        <taxon>Fusobacteriia</taxon>
        <taxon>Fusobacteriales</taxon>
        <taxon>Fusobacteriaceae</taxon>
        <taxon>Fusobacterium</taxon>
    </lineage>
</organism>
<comment type="function">
    <text evidence="2 9">Catalyzes the interconversion of 2-phosphoglycerate and 3-phosphoglycerate.</text>
</comment>
<feature type="binding site" evidence="9">
    <location>
        <position position="395"/>
    </location>
    <ligand>
        <name>Mn(2+)</name>
        <dbReference type="ChEBI" id="CHEBI:29035"/>
        <label>1</label>
    </ligand>
</feature>
<sequence length="506" mass="56689">MKKPVMLVIMDGWGINENKEEKNAIREAKPRNLLKLEENYPHARLQASGEAVGLPEGQMGNSEVGHLNIGAGRVVYQPLVEISVDIRKGDFFRKAALVEAFEYAKKHQVKIHFGGLLSPGGVHSHTEHLYGLLEMAKKYNLSEVYVHAFLDGRDTPPSSAINYVKELEEKMKELGVGKLASLSGRYYAMDRDKNWDRVEMAYRAMVLGEGNHGKTAVEVLESSYTEGKTDEFVLPTLLDERGKIGKGEVFINFNFRPDRAREITRALNDKEFTAFPREHLDLKFYCMRQYDTGIEAKVIYEDKNILNTFGEVISKAGLKQLRTAETEKYAHVTFFFNGGKETQYEGEDRILVPSPKVATYDLQPEMSAYEVTEGVLEALDQDSYDVIILNFANTDMVGHTGVMEATMKAVQTVDACIGKIADKILEKDGVLLITADHGNADLMEDPLTRVPFTAHTTNEVPCILVSNRYRNVTLKNGALCDLAPTLLYFLGIEQPAEMNGSCLIEK</sequence>
<dbReference type="RefSeq" id="WP_039122460.1">
    <property type="nucleotide sequence ID" value="NZ_AOJP01000012.1"/>
</dbReference>
<dbReference type="Pfam" id="PF01676">
    <property type="entry name" value="Metalloenzyme"/>
    <property type="match status" value="1"/>
</dbReference>
<dbReference type="PANTHER" id="PTHR31637">
    <property type="entry name" value="2,3-BISPHOSPHOGLYCERATE-INDEPENDENT PHOSPHOGLYCERATE MUTASE"/>
    <property type="match status" value="1"/>
</dbReference>
<comment type="caution">
    <text evidence="13">The sequence shown here is derived from an EMBL/GenBank/DDBJ whole genome shotgun (WGS) entry which is preliminary data.</text>
</comment>
<proteinExistence type="inferred from homology"/>
<evidence type="ECO:0000256" key="5">
    <source>
        <dbReference type="ARBA" id="ARBA00022723"/>
    </source>
</evidence>
<dbReference type="EC" id="5.4.2.12" evidence="9 10"/>
<feature type="binding site" evidence="9">
    <location>
        <position position="437"/>
    </location>
    <ligand>
        <name>Mn(2+)</name>
        <dbReference type="ChEBI" id="CHEBI:29035"/>
        <label>2</label>
    </ligand>
</feature>
<dbReference type="SUPFAM" id="SSF53649">
    <property type="entry name" value="Alkaline phosphatase-like"/>
    <property type="match status" value="1"/>
</dbReference>
<dbReference type="InterPro" id="IPR017850">
    <property type="entry name" value="Alkaline_phosphatase_core_sf"/>
</dbReference>
<dbReference type="NCBIfam" id="TIGR01307">
    <property type="entry name" value="pgm_bpd_ind"/>
    <property type="match status" value="1"/>
</dbReference>
<dbReference type="InterPro" id="IPR005995">
    <property type="entry name" value="Pgm_bpd_ind"/>
</dbReference>
<feature type="binding site" evidence="9">
    <location>
        <position position="62"/>
    </location>
    <ligand>
        <name>Mn(2+)</name>
        <dbReference type="ChEBI" id="CHEBI:29035"/>
        <label>2</label>
    </ligand>
</feature>
<gene>
    <name evidence="9" type="primary">gpmI</name>
    <name evidence="13" type="ORF">C095_10485</name>
</gene>
<evidence type="ECO:0000256" key="6">
    <source>
        <dbReference type="ARBA" id="ARBA00023152"/>
    </source>
</evidence>
<keyword evidence="8 9" id="KW-0413">Isomerase</keyword>
<evidence type="ECO:0000256" key="3">
    <source>
        <dbReference type="ARBA" id="ARBA00004798"/>
    </source>
</evidence>
<dbReference type="PANTHER" id="PTHR31637:SF0">
    <property type="entry name" value="2,3-BISPHOSPHOGLYCERATE-INDEPENDENT PHOSPHOGLYCERATE MUTASE"/>
    <property type="match status" value="1"/>
</dbReference>
<protein>
    <recommendedName>
        <fullName evidence="9 10">2,3-bisphosphoglycerate-independent phosphoglycerate mutase</fullName>
        <shortName evidence="9">BPG-independent PGAM</shortName>
        <shortName evidence="9">Phosphoglyceromutase</shortName>
        <shortName evidence="9">iPGM</shortName>
        <ecNumber evidence="9 10">5.4.2.12</ecNumber>
    </recommendedName>
</protein>
<feature type="binding site" evidence="9">
    <location>
        <position position="399"/>
    </location>
    <ligand>
        <name>Mn(2+)</name>
        <dbReference type="ChEBI" id="CHEBI:29035"/>
        <label>1</label>
    </ligand>
</feature>
<dbReference type="GO" id="GO:0005829">
    <property type="term" value="C:cytosol"/>
    <property type="evidence" value="ECO:0007669"/>
    <property type="project" value="TreeGrafter"/>
</dbReference>
<dbReference type="GO" id="GO:0004619">
    <property type="term" value="F:phosphoglycerate mutase activity"/>
    <property type="evidence" value="ECO:0007669"/>
    <property type="project" value="UniProtKB-UniRule"/>
</dbReference>
<feature type="binding site" evidence="9">
    <location>
        <position position="185"/>
    </location>
    <ligand>
        <name>substrate</name>
    </ligand>
</feature>
<feature type="active site" description="Phosphoserine intermediate" evidence="9">
    <location>
        <position position="62"/>
    </location>
</feature>
<feature type="binding site" evidence="9">
    <location>
        <position position="455"/>
    </location>
    <ligand>
        <name>Mn(2+)</name>
        <dbReference type="ChEBI" id="CHEBI:29035"/>
        <label>1</label>
    </ligand>
</feature>
<evidence type="ECO:0000256" key="4">
    <source>
        <dbReference type="ARBA" id="ARBA00008819"/>
    </source>
</evidence>
<comment type="cofactor">
    <cofactor evidence="9">
        <name>Mn(2+)</name>
        <dbReference type="ChEBI" id="CHEBI:29035"/>
    </cofactor>
    <text evidence="9">Binds 2 manganese ions per subunit.</text>
</comment>
<dbReference type="EMBL" id="AUZI01000026">
    <property type="protein sequence ID" value="KID48364.1"/>
    <property type="molecule type" value="Genomic_DNA"/>
</dbReference>
<name>A0A017H3J6_9FUSO</name>